<evidence type="ECO:0000313" key="2">
    <source>
        <dbReference type="Proteomes" id="UP001151760"/>
    </source>
</evidence>
<organism evidence="1 2">
    <name type="scientific">Tanacetum coccineum</name>
    <dbReference type="NCBI Taxonomy" id="301880"/>
    <lineage>
        <taxon>Eukaryota</taxon>
        <taxon>Viridiplantae</taxon>
        <taxon>Streptophyta</taxon>
        <taxon>Embryophyta</taxon>
        <taxon>Tracheophyta</taxon>
        <taxon>Spermatophyta</taxon>
        <taxon>Magnoliopsida</taxon>
        <taxon>eudicotyledons</taxon>
        <taxon>Gunneridae</taxon>
        <taxon>Pentapetalae</taxon>
        <taxon>asterids</taxon>
        <taxon>campanulids</taxon>
        <taxon>Asterales</taxon>
        <taxon>Asteraceae</taxon>
        <taxon>Asteroideae</taxon>
        <taxon>Anthemideae</taxon>
        <taxon>Anthemidinae</taxon>
        <taxon>Tanacetum</taxon>
    </lineage>
</organism>
<proteinExistence type="predicted"/>
<reference evidence="1" key="2">
    <citation type="submission" date="2022-01" db="EMBL/GenBank/DDBJ databases">
        <authorList>
            <person name="Yamashiro T."/>
            <person name="Shiraishi A."/>
            <person name="Satake H."/>
            <person name="Nakayama K."/>
        </authorList>
    </citation>
    <scope>NUCLEOTIDE SEQUENCE</scope>
</reference>
<reference evidence="1" key="1">
    <citation type="journal article" date="2022" name="Int. J. Mol. Sci.">
        <title>Draft Genome of Tanacetum Coccineum: Genomic Comparison of Closely Related Tanacetum-Family Plants.</title>
        <authorList>
            <person name="Yamashiro T."/>
            <person name="Shiraishi A."/>
            <person name="Nakayama K."/>
            <person name="Satake H."/>
        </authorList>
    </citation>
    <scope>NUCLEOTIDE SEQUENCE</scope>
</reference>
<evidence type="ECO:0008006" key="3">
    <source>
        <dbReference type="Google" id="ProtNLM"/>
    </source>
</evidence>
<dbReference type="Proteomes" id="UP001151760">
    <property type="component" value="Unassembled WGS sequence"/>
</dbReference>
<gene>
    <name evidence="1" type="ORF">Tco_0653331</name>
</gene>
<comment type="caution">
    <text evidence="1">The sequence shown here is derived from an EMBL/GenBank/DDBJ whole genome shotgun (WGS) entry which is preliminary data.</text>
</comment>
<keyword evidence="2" id="KW-1185">Reference proteome</keyword>
<evidence type="ECO:0000313" key="1">
    <source>
        <dbReference type="EMBL" id="GJS58547.1"/>
    </source>
</evidence>
<protein>
    <recommendedName>
        <fullName evidence="3">Retrovirus-related Pol polyprotein from transposon TNT 1-94</fullName>
    </recommendedName>
</protein>
<name>A0ABQ4X028_9ASTR</name>
<sequence length="204" mass="23936">MLLDSILYGLFQYKVVDFPANEAVIILTVTRMQTFMKLTPEEKIIKEYDIKAANIILHRLPNDIYTFFNHNTIAFEIWYMVKELMEGTDLSKQEKESKLAYEFDMFTSGKGETIQYYYMRFAKLINDINIIGLEMKPLQHNEQDANEVRAMRARFPYPLALIANTYNLPPSYSSFKSQYNPPMPVAAKQPYIQQPSYEPHAIYQ</sequence>
<accession>A0ABQ4X028</accession>
<dbReference type="EMBL" id="BQNB010009086">
    <property type="protein sequence ID" value="GJS58547.1"/>
    <property type="molecule type" value="Genomic_DNA"/>
</dbReference>